<dbReference type="InterPro" id="IPR050157">
    <property type="entry name" value="PSI_iron-sulfur_center"/>
</dbReference>
<comment type="function">
    <text evidence="1">Ferredoxins are iron-sulfur proteins that transfer electrons in a wide variety of metabolic reactions.</text>
</comment>
<dbReference type="Proteomes" id="UP000823935">
    <property type="component" value="Unassembled WGS sequence"/>
</dbReference>
<name>A0A9D1ET19_9FIRM</name>
<dbReference type="GO" id="GO:0010181">
    <property type="term" value="F:FMN binding"/>
    <property type="evidence" value="ECO:0007669"/>
    <property type="project" value="InterPro"/>
</dbReference>
<dbReference type="GO" id="GO:0051539">
    <property type="term" value="F:4 iron, 4 sulfur cluster binding"/>
    <property type="evidence" value="ECO:0007669"/>
    <property type="project" value="UniProtKB-KW"/>
</dbReference>
<dbReference type="PANTHER" id="PTHR24960:SF85">
    <property type="entry name" value="POLYFERREDOXIN PROTEIN VHUB"/>
    <property type="match status" value="1"/>
</dbReference>
<dbReference type="SUPFAM" id="SSF54862">
    <property type="entry name" value="4Fe-4S ferredoxins"/>
    <property type="match status" value="1"/>
</dbReference>
<keyword evidence="6" id="KW-0411">Iron-sulfur</keyword>
<evidence type="ECO:0000256" key="6">
    <source>
        <dbReference type="ARBA" id="ARBA00023014"/>
    </source>
</evidence>
<keyword evidence="5" id="KW-0408">Iron</keyword>
<dbReference type="AlphaFoldDB" id="A0A9D1ET19"/>
<dbReference type="InterPro" id="IPR029039">
    <property type="entry name" value="Flavoprotein-like_sf"/>
</dbReference>
<evidence type="ECO:0000256" key="1">
    <source>
        <dbReference type="ARBA" id="ARBA00003532"/>
    </source>
</evidence>
<dbReference type="InterPro" id="IPR008254">
    <property type="entry name" value="Flavodoxin/NO_synth"/>
</dbReference>
<evidence type="ECO:0000256" key="2">
    <source>
        <dbReference type="ARBA" id="ARBA00013529"/>
    </source>
</evidence>
<dbReference type="Gene3D" id="3.40.50.360">
    <property type="match status" value="1"/>
</dbReference>
<comment type="caution">
    <text evidence="9">The sequence shown here is derived from an EMBL/GenBank/DDBJ whole genome shotgun (WGS) entry which is preliminary data.</text>
</comment>
<dbReference type="InterPro" id="IPR017896">
    <property type="entry name" value="4Fe4S_Fe-S-bd"/>
</dbReference>
<dbReference type="InterPro" id="IPR047964">
    <property type="entry name" value="EFR1-like"/>
</dbReference>
<feature type="domain" description="4Fe-4S ferredoxin-type" evidence="8">
    <location>
        <begin position="174"/>
        <end position="198"/>
    </location>
</feature>
<dbReference type="GO" id="GO:0046872">
    <property type="term" value="F:metal ion binding"/>
    <property type="evidence" value="ECO:0007669"/>
    <property type="project" value="UniProtKB-KW"/>
</dbReference>
<reference evidence="9" key="1">
    <citation type="submission" date="2020-10" db="EMBL/GenBank/DDBJ databases">
        <authorList>
            <person name="Gilroy R."/>
        </authorList>
    </citation>
    <scope>NUCLEOTIDE SEQUENCE</scope>
    <source>
        <strain evidence="9">CHK190-19873</strain>
    </source>
</reference>
<evidence type="ECO:0000313" key="9">
    <source>
        <dbReference type="EMBL" id="HIS31689.1"/>
    </source>
</evidence>
<proteinExistence type="predicted"/>
<dbReference type="PROSITE" id="PS00198">
    <property type="entry name" value="4FE4S_FER_1"/>
    <property type="match status" value="1"/>
</dbReference>
<accession>A0A9D1ET19</accession>
<organism evidence="9 10">
    <name type="scientific">Candidatus Limivivens intestinipullorum</name>
    <dbReference type="NCBI Taxonomy" id="2840858"/>
    <lineage>
        <taxon>Bacteria</taxon>
        <taxon>Bacillati</taxon>
        <taxon>Bacillota</taxon>
        <taxon>Clostridia</taxon>
        <taxon>Lachnospirales</taxon>
        <taxon>Lachnospiraceae</taxon>
        <taxon>Lachnospiraceae incertae sedis</taxon>
        <taxon>Candidatus Limivivens</taxon>
    </lineage>
</organism>
<protein>
    <recommendedName>
        <fullName evidence="2">Ferredoxin</fullName>
    </recommendedName>
</protein>
<evidence type="ECO:0000259" key="7">
    <source>
        <dbReference type="PROSITE" id="PS50902"/>
    </source>
</evidence>
<keyword evidence="3" id="KW-0004">4Fe-4S</keyword>
<dbReference type="PROSITE" id="PS50902">
    <property type="entry name" value="FLAVODOXIN_LIKE"/>
    <property type="match status" value="1"/>
</dbReference>
<evidence type="ECO:0000256" key="4">
    <source>
        <dbReference type="ARBA" id="ARBA00022723"/>
    </source>
</evidence>
<evidence type="ECO:0000259" key="8">
    <source>
        <dbReference type="PROSITE" id="PS51379"/>
    </source>
</evidence>
<dbReference type="InterPro" id="IPR017900">
    <property type="entry name" value="4Fe4S_Fe_S_CS"/>
</dbReference>
<feature type="domain" description="4Fe-4S ferredoxin-type" evidence="8">
    <location>
        <begin position="201"/>
        <end position="230"/>
    </location>
</feature>
<dbReference type="PANTHER" id="PTHR24960">
    <property type="entry name" value="PHOTOSYSTEM I IRON-SULFUR CENTER-RELATED"/>
    <property type="match status" value="1"/>
</dbReference>
<reference evidence="9" key="2">
    <citation type="journal article" date="2021" name="PeerJ">
        <title>Extensive microbial diversity within the chicken gut microbiome revealed by metagenomics and culture.</title>
        <authorList>
            <person name="Gilroy R."/>
            <person name="Ravi A."/>
            <person name="Getino M."/>
            <person name="Pursley I."/>
            <person name="Horton D.L."/>
            <person name="Alikhan N.F."/>
            <person name="Baker D."/>
            <person name="Gharbi K."/>
            <person name="Hall N."/>
            <person name="Watson M."/>
            <person name="Adriaenssens E.M."/>
            <person name="Foster-Nyarko E."/>
            <person name="Jarju S."/>
            <person name="Secka A."/>
            <person name="Antonio M."/>
            <person name="Oren A."/>
            <person name="Chaudhuri R.R."/>
            <person name="La Ragione R."/>
            <person name="Hildebrand F."/>
            <person name="Pallen M.J."/>
        </authorList>
    </citation>
    <scope>NUCLEOTIDE SEQUENCE</scope>
    <source>
        <strain evidence="9">CHK190-19873</strain>
    </source>
</reference>
<sequence length="253" mass="27346">MRICEIIFSPTGGTKKAADMLSQGLSDEILTVDLTNSQTDFKQIPLAPEDTAVIAVPSYGGRVPAPARDRILKLKGNHAKAVLLCVYGNRAYDDTLAELSDLAEQSEFRVVAAVAAVAEHSIARRYAAGRPDAKDQETLRNFAQQIRKKLVMGSSQPLSLPGNRPYRKSGGASLIPKITKACTQCGLCREKCPVQAISARNTGIVNPRKCISCMRCVSVCPRSARKVSAAKLLAVNLALQSACSRRKECELFL</sequence>
<evidence type="ECO:0000256" key="5">
    <source>
        <dbReference type="ARBA" id="ARBA00023004"/>
    </source>
</evidence>
<dbReference type="Gene3D" id="3.30.70.20">
    <property type="match status" value="1"/>
</dbReference>
<dbReference type="NCBIfam" id="NF038196">
    <property type="entry name" value="ferrodoxin_EFR1"/>
    <property type="match status" value="1"/>
</dbReference>
<dbReference type="Pfam" id="PF13187">
    <property type="entry name" value="Fer4_9"/>
    <property type="match status" value="1"/>
</dbReference>
<dbReference type="SUPFAM" id="SSF52218">
    <property type="entry name" value="Flavoproteins"/>
    <property type="match status" value="1"/>
</dbReference>
<gene>
    <name evidence="9" type="ORF">IAB44_09125</name>
</gene>
<dbReference type="EMBL" id="DVIQ01000052">
    <property type="protein sequence ID" value="HIS31689.1"/>
    <property type="molecule type" value="Genomic_DNA"/>
</dbReference>
<evidence type="ECO:0000313" key="10">
    <source>
        <dbReference type="Proteomes" id="UP000823935"/>
    </source>
</evidence>
<dbReference type="PROSITE" id="PS51379">
    <property type="entry name" value="4FE4S_FER_2"/>
    <property type="match status" value="2"/>
</dbReference>
<evidence type="ECO:0000256" key="3">
    <source>
        <dbReference type="ARBA" id="ARBA00022485"/>
    </source>
</evidence>
<feature type="domain" description="Flavodoxin-like" evidence="7">
    <location>
        <begin position="3"/>
        <end position="147"/>
    </location>
</feature>
<keyword evidence="4" id="KW-0479">Metal-binding</keyword>
<dbReference type="GO" id="GO:0016651">
    <property type="term" value="F:oxidoreductase activity, acting on NAD(P)H"/>
    <property type="evidence" value="ECO:0007669"/>
    <property type="project" value="UniProtKB-ARBA"/>
</dbReference>